<dbReference type="EMBL" id="CM055759">
    <property type="protein sequence ID" value="KAJ7987416.1"/>
    <property type="molecule type" value="Genomic_DNA"/>
</dbReference>
<gene>
    <name evidence="1" type="ORF">DPEC_G00326260</name>
</gene>
<evidence type="ECO:0000313" key="2">
    <source>
        <dbReference type="Proteomes" id="UP001157502"/>
    </source>
</evidence>
<proteinExistence type="predicted"/>
<sequence length="80" mass="8723">MSCSEVDGGESTARTLENWNGLQLNIAEVLLQNCIELTNGSLLRGGSLVSRRVGQFHPDRWEKLTDSLNETSSGTTEDAL</sequence>
<keyword evidence="2" id="KW-1185">Reference proteome</keyword>
<organism evidence="1 2">
    <name type="scientific">Dallia pectoralis</name>
    <name type="common">Alaska blackfish</name>
    <dbReference type="NCBI Taxonomy" id="75939"/>
    <lineage>
        <taxon>Eukaryota</taxon>
        <taxon>Metazoa</taxon>
        <taxon>Chordata</taxon>
        <taxon>Craniata</taxon>
        <taxon>Vertebrata</taxon>
        <taxon>Euteleostomi</taxon>
        <taxon>Actinopterygii</taxon>
        <taxon>Neopterygii</taxon>
        <taxon>Teleostei</taxon>
        <taxon>Protacanthopterygii</taxon>
        <taxon>Esociformes</taxon>
        <taxon>Umbridae</taxon>
        <taxon>Dallia</taxon>
    </lineage>
</organism>
<evidence type="ECO:0000313" key="1">
    <source>
        <dbReference type="EMBL" id="KAJ7987416.1"/>
    </source>
</evidence>
<reference evidence="1" key="1">
    <citation type="submission" date="2021-05" db="EMBL/GenBank/DDBJ databases">
        <authorList>
            <person name="Pan Q."/>
            <person name="Jouanno E."/>
            <person name="Zahm M."/>
            <person name="Klopp C."/>
            <person name="Cabau C."/>
            <person name="Louis A."/>
            <person name="Berthelot C."/>
            <person name="Parey E."/>
            <person name="Roest Crollius H."/>
            <person name="Montfort J."/>
            <person name="Robinson-Rechavi M."/>
            <person name="Bouchez O."/>
            <person name="Lampietro C."/>
            <person name="Lopez Roques C."/>
            <person name="Donnadieu C."/>
            <person name="Postlethwait J."/>
            <person name="Bobe J."/>
            <person name="Dillon D."/>
            <person name="Chandos A."/>
            <person name="von Hippel F."/>
            <person name="Guiguen Y."/>
        </authorList>
    </citation>
    <scope>NUCLEOTIDE SEQUENCE</scope>
    <source>
        <strain evidence="1">YG-Jan2019</strain>
    </source>
</reference>
<protein>
    <submittedName>
        <fullName evidence="1">Uncharacterized protein</fullName>
    </submittedName>
</protein>
<accession>A0ACC2F7V1</accession>
<dbReference type="Proteomes" id="UP001157502">
    <property type="component" value="Chromosome 32"/>
</dbReference>
<name>A0ACC2F7V1_DALPE</name>
<comment type="caution">
    <text evidence="1">The sequence shown here is derived from an EMBL/GenBank/DDBJ whole genome shotgun (WGS) entry which is preliminary data.</text>
</comment>